<keyword evidence="2" id="KW-1185">Reference proteome</keyword>
<reference evidence="1 2" key="1">
    <citation type="submission" date="2020-10" db="EMBL/GenBank/DDBJ databases">
        <authorList>
            <person name="Kazantseva O.A."/>
            <person name="Piligrimova E.G."/>
            <person name="Shadrin A.M."/>
        </authorList>
    </citation>
    <scope>NUCLEOTIDE SEQUENCE [LARGE SCALE GENOMIC DNA]</scope>
</reference>
<dbReference type="EMBL" id="MW084976">
    <property type="protein sequence ID" value="QOV08399.1"/>
    <property type="molecule type" value="Genomic_DNA"/>
</dbReference>
<evidence type="ECO:0000313" key="2">
    <source>
        <dbReference type="Proteomes" id="UP000594029"/>
    </source>
</evidence>
<dbReference type="Proteomes" id="UP000594029">
    <property type="component" value="Segment"/>
</dbReference>
<sequence>MEVLMMDGVKYVSNDTGEVWILNENYRGDWYLDRKDADGYKKMLSASTNAVRTMLELHYTMLAEPSMEKKAKTYDELYSWYLWLRHRTKNGKVDKQHVETFLKGVKKEFEGDNAE</sequence>
<organism evidence="1 2">
    <name type="scientific">Bacillus phage Kirov</name>
    <dbReference type="NCBI Taxonomy" id="2783539"/>
    <lineage>
        <taxon>Viruses</taxon>
        <taxon>Duplodnaviria</taxon>
        <taxon>Heunggongvirae</taxon>
        <taxon>Uroviricota</taxon>
        <taxon>Caudoviricetes</taxon>
        <taxon>Andregratiavirinae</taxon>
        <taxon>Kirovvirus</taxon>
        <taxon>Kirovvirus kirov</taxon>
    </lineage>
</organism>
<accession>A0A7S6RBB5</accession>
<protein>
    <submittedName>
        <fullName evidence="1">Uncharacterized protein</fullName>
    </submittedName>
</protein>
<evidence type="ECO:0000313" key="1">
    <source>
        <dbReference type="EMBL" id="QOV08399.1"/>
    </source>
</evidence>
<name>A0A7S6RBB5_9CAUD</name>
<gene>
    <name evidence="1" type="ORF">Kirov_200</name>
</gene>
<proteinExistence type="predicted"/>